<feature type="region of interest" description="Disordered" evidence="1">
    <location>
        <begin position="39"/>
        <end position="72"/>
    </location>
</feature>
<feature type="compositionally biased region" description="Polar residues" evidence="1">
    <location>
        <begin position="43"/>
        <end position="64"/>
    </location>
</feature>
<name>A0A2H1W2Q7_SPOFR</name>
<sequence>MTTVAVCPAWAEHRRVLGDAVSSFCEAVMLATEEAGRLRERTSSCTRDTPSQETLRASGIAQQSPATPTAVAVPGAGSGCSGNYEGRRSLRIMLCSCAYLVNDVLGLGSHVVNDGATLACS</sequence>
<proteinExistence type="predicted"/>
<dbReference type="EMBL" id="ODYU01005834">
    <property type="protein sequence ID" value="SOQ47112.1"/>
    <property type="molecule type" value="Genomic_DNA"/>
</dbReference>
<dbReference type="AlphaFoldDB" id="A0A2H1W2Q7"/>
<accession>A0A2H1W2Q7</accession>
<organism evidence="2">
    <name type="scientific">Spodoptera frugiperda</name>
    <name type="common">Fall armyworm</name>
    <dbReference type="NCBI Taxonomy" id="7108"/>
    <lineage>
        <taxon>Eukaryota</taxon>
        <taxon>Metazoa</taxon>
        <taxon>Ecdysozoa</taxon>
        <taxon>Arthropoda</taxon>
        <taxon>Hexapoda</taxon>
        <taxon>Insecta</taxon>
        <taxon>Pterygota</taxon>
        <taxon>Neoptera</taxon>
        <taxon>Endopterygota</taxon>
        <taxon>Lepidoptera</taxon>
        <taxon>Glossata</taxon>
        <taxon>Ditrysia</taxon>
        <taxon>Noctuoidea</taxon>
        <taxon>Noctuidae</taxon>
        <taxon>Amphipyrinae</taxon>
        <taxon>Spodoptera</taxon>
    </lineage>
</organism>
<gene>
    <name evidence="2" type="ORF">SFRICE_017151</name>
</gene>
<evidence type="ECO:0000313" key="2">
    <source>
        <dbReference type="EMBL" id="SOQ47112.1"/>
    </source>
</evidence>
<reference evidence="2" key="1">
    <citation type="submission" date="2016-07" db="EMBL/GenBank/DDBJ databases">
        <authorList>
            <person name="Bretaudeau A."/>
        </authorList>
    </citation>
    <scope>NUCLEOTIDE SEQUENCE</scope>
    <source>
        <strain evidence="2">Rice</strain>
        <tissue evidence="2">Whole body</tissue>
    </source>
</reference>
<evidence type="ECO:0000256" key="1">
    <source>
        <dbReference type="SAM" id="MobiDB-lite"/>
    </source>
</evidence>
<protein>
    <submittedName>
        <fullName evidence="2">SFRICE_017151</fullName>
    </submittedName>
</protein>